<proteinExistence type="predicted"/>
<evidence type="ECO:0000256" key="1">
    <source>
        <dbReference type="ARBA" id="ARBA00004167"/>
    </source>
</evidence>
<dbReference type="Pfam" id="PF07686">
    <property type="entry name" value="V-set"/>
    <property type="match status" value="1"/>
</dbReference>
<dbReference type="PANTHER" id="PTHR46484">
    <property type="entry name" value="SI:CH211-171H4.5-RELATED"/>
    <property type="match status" value="1"/>
</dbReference>
<dbReference type="SMART" id="SM00409">
    <property type="entry name" value="IG"/>
    <property type="match status" value="2"/>
</dbReference>
<dbReference type="EMBL" id="JAFJMO010000001">
    <property type="protein sequence ID" value="KAJ8287650.1"/>
    <property type="molecule type" value="Genomic_DNA"/>
</dbReference>
<comment type="caution">
    <text evidence="8">The sequence shown here is derived from an EMBL/GenBank/DDBJ whole genome shotgun (WGS) entry which is preliminary data.</text>
</comment>
<reference evidence="8" key="1">
    <citation type="journal article" date="2023" name="Science">
        <title>Genome structures resolve the early diversification of teleost fishes.</title>
        <authorList>
            <person name="Parey E."/>
            <person name="Louis A."/>
            <person name="Montfort J."/>
            <person name="Bouchez O."/>
            <person name="Roques C."/>
            <person name="Iampietro C."/>
            <person name="Lluch J."/>
            <person name="Castinel A."/>
            <person name="Donnadieu C."/>
            <person name="Desvignes T."/>
            <person name="Floi Bucao C."/>
            <person name="Jouanno E."/>
            <person name="Wen M."/>
            <person name="Mejri S."/>
            <person name="Dirks R."/>
            <person name="Jansen H."/>
            <person name="Henkel C."/>
            <person name="Chen W.J."/>
            <person name="Zahm M."/>
            <person name="Cabau C."/>
            <person name="Klopp C."/>
            <person name="Thompson A.W."/>
            <person name="Robinson-Rechavi M."/>
            <person name="Braasch I."/>
            <person name="Lecointre G."/>
            <person name="Bobe J."/>
            <person name="Postlethwait J.H."/>
            <person name="Berthelot C."/>
            <person name="Roest Crollius H."/>
            <person name="Guiguen Y."/>
        </authorList>
    </citation>
    <scope>NUCLEOTIDE SEQUENCE</scope>
    <source>
        <strain evidence="8">Concon-B</strain>
    </source>
</reference>
<keyword evidence="3 6" id="KW-1133">Transmembrane helix</keyword>
<dbReference type="InterPro" id="IPR007110">
    <property type="entry name" value="Ig-like_dom"/>
</dbReference>
<dbReference type="Pfam" id="PF08205">
    <property type="entry name" value="C2-set_2"/>
    <property type="match status" value="1"/>
</dbReference>
<keyword evidence="4 6" id="KW-0472">Membrane</keyword>
<evidence type="ECO:0000313" key="9">
    <source>
        <dbReference type="Proteomes" id="UP001152803"/>
    </source>
</evidence>
<feature type="domain" description="Ig-like" evidence="7">
    <location>
        <begin position="158"/>
        <end position="249"/>
    </location>
</feature>
<dbReference type="InterPro" id="IPR003599">
    <property type="entry name" value="Ig_sub"/>
</dbReference>
<keyword evidence="2 6" id="KW-0812">Transmembrane</keyword>
<feature type="transmembrane region" description="Helical" evidence="6">
    <location>
        <begin position="343"/>
        <end position="364"/>
    </location>
</feature>
<dbReference type="AlphaFoldDB" id="A0A9Q1E0W8"/>
<evidence type="ECO:0000313" key="8">
    <source>
        <dbReference type="EMBL" id="KAJ8287650.1"/>
    </source>
</evidence>
<dbReference type="SUPFAM" id="SSF48726">
    <property type="entry name" value="Immunoglobulin"/>
    <property type="match status" value="2"/>
</dbReference>
<evidence type="ECO:0000256" key="6">
    <source>
        <dbReference type="SAM" id="Phobius"/>
    </source>
</evidence>
<dbReference type="InterPro" id="IPR013106">
    <property type="entry name" value="Ig_V-set"/>
</dbReference>
<keyword evidence="9" id="KW-1185">Reference proteome</keyword>
<name>A0A9Q1E0W8_CONCO</name>
<dbReference type="Gene3D" id="2.60.40.10">
    <property type="entry name" value="Immunoglobulins"/>
    <property type="match status" value="2"/>
</dbReference>
<dbReference type="PANTHER" id="PTHR46484:SF1">
    <property type="entry name" value="SCHWANN CELL MYELIN PROTEIN-RELATED"/>
    <property type="match status" value="1"/>
</dbReference>
<gene>
    <name evidence="8" type="ORF">COCON_G00003090</name>
</gene>
<dbReference type="OrthoDB" id="5843397at2759"/>
<dbReference type="InterPro" id="IPR013783">
    <property type="entry name" value="Ig-like_fold"/>
</dbReference>
<sequence length="434" mass="48333">MRNAQQEYLLRGQKQMGPEEQLEYLLILFLCLKVLNVHTTSWTAEVPQTVSALNGSCVVIPCKFNYPDPERNLSDLTGIWQTSNQDHLIYHPDPSKVMEKFRGRTNLVGDLARKNCSLRINHLEEKDNGQFIFRIEIHDFDKYSYKDNVVSIDVQNAPATPMLSVSREVKAGEAVTATCTASHSCPTDLPHLVWSHTGTPIVQSEALPNGQWRVTSNLTFTATPSDHGRHLVCTAQYQHVTSFQQSDIFHVKYPPEIREGSACIAKTTGVACLCTVASEPASEIAWLIPRGTNASSRTERHGSITLGMLLSTQRLTEVTCQASNSQGSSSATFFPPQSDKFQYTSITVVSVLLVAALVILVRLVRRERNSHDLPVTGKDEADTTIEEPSYNMTARKEEKSIDSGFYVNNEQIYSNIEEIGEDNDVYSCVEDASN</sequence>
<evidence type="ECO:0000256" key="2">
    <source>
        <dbReference type="ARBA" id="ARBA00022692"/>
    </source>
</evidence>
<evidence type="ECO:0000256" key="4">
    <source>
        <dbReference type="ARBA" id="ARBA00023136"/>
    </source>
</evidence>
<protein>
    <recommendedName>
        <fullName evidence="7">Ig-like domain-containing protein</fullName>
    </recommendedName>
</protein>
<evidence type="ECO:0000259" key="7">
    <source>
        <dbReference type="PROSITE" id="PS50835"/>
    </source>
</evidence>
<evidence type="ECO:0000256" key="3">
    <source>
        <dbReference type="ARBA" id="ARBA00022989"/>
    </source>
</evidence>
<dbReference type="InterPro" id="IPR013162">
    <property type="entry name" value="CD80_C2-set"/>
</dbReference>
<dbReference type="PROSITE" id="PS50835">
    <property type="entry name" value="IG_LIKE"/>
    <property type="match status" value="1"/>
</dbReference>
<organism evidence="8 9">
    <name type="scientific">Conger conger</name>
    <name type="common">Conger eel</name>
    <name type="synonym">Muraena conger</name>
    <dbReference type="NCBI Taxonomy" id="82655"/>
    <lineage>
        <taxon>Eukaryota</taxon>
        <taxon>Metazoa</taxon>
        <taxon>Chordata</taxon>
        <taxon>Craniata</taxon>
        <taxon>Vertebrata</taxon>
        <taxon>Euteleostomi</taxon>
        <taxon>Actinopterygii</taxon>
        <taxon>Neopterygii</taxon>
        <taxon>Teleostei</taxon>
        <taxon>Anguilliformes</taxon>
        <taxon>Congridae</taxon>
        <taxon>Conger</taxon>
    </lineage>
</organism>
<dbReference type="InterPro" id="IPR036179">
    <property type="entry name" value="Ig-like_dom_sf"/>
</dbReference>
<dbReference type="Proteomes" id="UP001152803">
    <property type="component" value="Unassembled WGS sequence"/>
</dbReference>
<comment type="subcellular location">
    <subcellularLocation>
        <location evidence="1">Membrane</location>
        <topology evidence="1">Single-pass membrane protein</topology>
    </subcellularLocation>
</comment>
<dbReference type="GO" id="GO:0016020">
    <property type="term" value="C:membrane"/>
    <property type="evidence" value="ECO:0007669"/>
    <property type="project" value="UniProtKB-SubCell"/>
</dbReference>
<evidence type="ECO:0000256" key="5">
    <source>
        <dbReference type="ARBA" id="ARBA00023157"/>
    </source>
</evidence>
<accession>A0A9Q1E0W8</accession>
<keyword evidence="5" id="KW-1015">Disulfide bond</keyword>